<feature type="region of interest" description="Disordered" evidence="1">
    <location>
        <begin position="1"/>
        <end position="48"/>
    </location>
</feature>
<evidence type="ECO:0000256" key="1">
    <source>
        <dbReference type="SAM" id="MobiDB-lite"/>
    </source>
</evidence>
<gene>
    <name evidence="2" type="ORF">LKMONMHP_0693</name>
</gene>
<protein>
    <submittedName>
        <fullName evidence="2">Uncharacterized protein</fullName>
    </submittedName>
</protein>
<dbReference type="EMBL" id="BPQV01000002">
    <property type="protein sequence ID" value="GJE25850.1"/>
    <property type="molecule type" value="Genomic_DNA"/>
</dbReference>
<name>A0ABQ4T4J3_METOR</name>
<evidence type="ECO:0000313" key="3">
    <source>
        <dbReference type="Proteomes" id="UP001055156"/>
    </source>
</evidence>
<evidence type="ECO:0000313" key="2">
    <source>
        <dbReference type="EMBL" id="GJE25850.1"/>
    </source>
</evidence>
<accession>A0ABQ4T4J3</accession>
<comment type="caution">
    <text evidence="2">The sequence shown here is derived from an EMBL/GenBank/DDBJ whole genome shotgun (WGS) entry which is preliminary data.</text>
</comment>
<organism evidence="2 3">
    <name type="scientific">Methylobacterium organophilum</name>
    <dbReference type="NCBI Taxonomy" id="410"/>
    <lineage>
        <taxon>Bacteria</taxon>
        <taxon>Pseudomonadati</taxon>
        <taxon>Pseudomonadota</taxon>
        <taxon>Alphaproteobacteria</taxon>
        <taxon>Hyphomicrobiales</taxon>
        <taxon>Methylobacteriaceae</taxon>
        <taxon>Methylobacterium</taxon>
    </lineage>
</organism>
<keyword evidence="3" id="KW-1185">Reference proteome</keyword>
<sequence length="68" mass="7428">MRRAVRLSRSVAGQPGRSAPLPDRITGSRHAESLDLTAPQPLPERGLSARELIEMARAARSRMKPEAP</sequence>
<reference evidence="2" key="2">
    <citation type="submission" date="2021-08" db="EMBL/GenBank/DDBJ databases">
        <authorList>
            <person name="Tani A."/>
            <person name="Ola A."/>
            <person name="Ogura Y."/>
            <person name="Katsura K."/>
            <person name="Hayashi T."/>
        </authorList>
    </citation>
    <scope>NUCLEOTIDE SEQUENCE</scope>
    <source>
        <strain evidence="2">NBRC 15689</strain>
    </source>
</reference>
<reference evidence="2" key="1">
    <citation type="journal article" date="2021" name="Front. Microbiol.">
        <title>Comprehensive Comparative Genomics and Phenotyping of Methylobacterium Species.</title>
        <authorList>
            <person name="Alessa O."/>
            <person name="Ogura Y."/>
            <person name="Fujitani Y."/>
            <person name="Takami H."/>
            <person name="Hayashi T."/>
            <person name="Sahin N."/>
            <person name="Tani A."/>
        </authorList>
    </citation>
    <scope>NUCLEOTIDE SEQUENCE</scope>
    <source>
        <strain evidence="2">NBRC 15689</strain>
    </source>
</reference>
<dbReference type="RefSeq" id="WP_238309811.1">
    <property type="nucleotide sequence ID" value="NZ_BPQV01000002.1"/>
</dbReference>
<proteinExistence type="predicted"/>
<dbReference type="Proteomes" id="UP001055156">
    <property type="component" value="Unassembled WGS sequence"/>
</dbReference>